<organism evidence="2 3">
    <name type="scientific">Methyloradius palustris</name>
    <dbReference type="NCBI Taxonomy" id="2778876"/>
    <lineage>
        <taxon>Bacteria</taxon>
        <taxon>Pseudomonadati</taxon>
        <taxon>Pseudomonadota</taxon>
        <taxon>Betaproteobacteria</taxon>
        <taxon>Nitrosomonadales</taxon>
        <taxon>Methylophilaceae</taxon>
        <taxon>Methyloradius</taxon>
    </lineage>
</organism>
<feature type="signal peptide" evidence="1">
    <location>
        <begin position="1"/>
        <end position="21"/>
    </location>
</feature>
<gene>
    <name evidence="2" type="ORF">ZMTM_10890</name>
</gene>
<dbReference type="RefSeq" id="WP_221765325.1">
    <property type="nucleotide sequence ID" value="NZ_AP024110.1"/>
</dbReference>
<proteinExistence type="predicted"/>
<dbReference type="InterPro" id="IPR022061">
    <property type="entry name" value="DUF3617"/>
</dbReference>
<evidence type="ECO:0000256" key="1">
    <source>
        <dbReference type="SAM" id="SignalP"/>
    </source>
</evidence>
<evidence type="ECO:0008006" key="4">
    <source>
        <dbReference type="Google" id="ProtNLM"/>
    </source>
</evidence>
<keyword evidence="3" id="KW-1185">Reference proteome</keyword>
<sequence length="162" mass="18076">MKPNRCLFVLMMIVFSPSLFAESEKPNLKEGSWLIGIQMVVPNATGPSTGPVQYQRCLSPENAQETMLTLPRGTPCVLDNKSMTRDKLSWQFTCEQRGMKTKINGNIFFRNETLSGEILSATQGENNIKITTKLSARYLGECVKVASPEKPVNKKNLPAYSE</sequence>
<dbReference type="Proteomes" id="UP000826722">
    <property type="component" value="Chromosome"/>
</dbReference>
<evidence type="ECO:0000313" key="2">
    <source>
        <dbReference type="EMBL" id="BCM24830.1"/>
    </source>
</evidence>
<dbReference type="AlphaFoldDB" id="A0A8D5FZZ6"/>
<reference evidence="2" key="1">
    <citation type="journal article" date="2021" name="Arch. Microbiol.">
        <title>Methyloradius palustris gen. nov., sp. nov., a methanol-oxidizing bacterium isolated from snow.</title>
        <authorList>
            <person name="Miyadera T."/>
            <person name="Kojima H."/>
            <person name="Fukui M."/>
        </authorList>
    </citation>
    <scope>NUCLEOTIDE SEQUENCE</scope>
    <source>
        <strain evidence="2">Zm11</strain>
    </source>
</reference>
<accession>A0A8D5FZZ6</accession>
<dbReference type="KEGG" id="mpau:ZMTM_10890"/>
<dbReference type="Pfam" id="PF12276">
    <property type="entry name" value="DUF3617"/>
    <property type="match status" value="1"/>
</dbReference>
<name>A0A8D5FZZ6_9PROT</name>
<evidence type="ECO:0000313" key="3">
    <source>
        <dbReference type="Proteomes" id="UP000826722"/>
    </source>
</evidence>
<feature type="chain" id="PRO_5034649614" description="DUF3617 family protein" evidence="1">
    <location>
        <begin position="22"/>
        <end position="162"/>
    </location>
</feature>
<protein>
    <recommendedName>
        <fullName evidence="4">DUF3617 family protein</fullName>
    </recommendedName>
</protein>
<dbReference type="EMBL" id="AP024110">
    <property type="protein sequence ID" value="BCM24830.1"/>
    <property type="molecule type" value="Genomic_DNA"/>
</dbReference>
<keyword evidence="1" id="KW-0732">Signal</keyword>